<reference evidence="2" key="1">
    <citation type="submission" date="2019-03" db="EMBL/GenBank/DDBJ databases">
        <title>Lake Tanganyika Metagenome-Assembled Genomes (MAGs).</title>
        <authorList>
            <person name="Tran P."/>
        </authorList>
    </citation>
    <scope>NUCLEOTIDE SEQUENCE</scope>
    <source>
        <strain evidence="2">K_DeepCast_65m_m2_066</strain>
    </source>
</reference>
<proteinExistence type="predicted"/>
<evidence type="ECO:0000256" key="1">
    <source>
        <dbReference type="SAM" id="Phobius"/>
    </source>
</evidence>
<dbReference type="SUPFAM" id="SSF54523">
    <property type="entry name" value="Pili subunits"/>
    <property type="match status" value="1"/>
</dbReference>
<gene>
    <name evidence="2" type="ORF">FJZ47_17510</name>
</gene>
<dbReference type="Gene3D" id="3.30.700.10">
    <property type="entry name" value="Glycoprotein, Type 4 Pilin"/>
    <property type="match status" value="1"/>
</dbReference>
<sequence length="195" mass="21662">MSSNPILVSDATRWRDRSCTRQRTVLMQMKRRRDNHTERGFSFVEILVSLTIVGTLAAVATPNMRGLSRNYYLKSAASMLYSHLQMAKLGAVKDNSAWTVAFNPGTLIGYEVRNNAGRVIKQVDFRSAYGGNMQFRNPTGGDIFDAATLTFSPNGLSTTGFAYLSTTEQSSYYRVGVPLVNGLARVQKWNGSAWQ</sequence>
<keyword evidence="1" id="KW-0812">Transmembrane</keyword>
<organism evidence="2 3">
    <name type="scientific">Tectimicrobiota bacterium</name>
    <dbReference type="NCBI Taxonomy" id="2528274"/>
    <lineage>
        <taxon>Bacteria</taxon>
        <taxon>Pseudomonadati</taxon>
        <taxon>Nitrospinota/Tectimicrobiota group</taxon>
        <taxon>Candidatus Tectimicrobiota</taxon>
    </lineage>
</organism>
<dbReference type="InterPro" id="IPR012902">
    <property type="entry name" value="N_methyl_site"/>
</dbReference>
<keyword evidence="1" id="KW-0472">Membrane</keyword>
<protein>
    <submittedName>
        <fullName evidence="2">Prepilin-type N-terminal cleavage/methylation domain-containing protein</fullName>
    </submittedName>
</protein>
<feature type="transmembrane region" description="Helical" evidence="1">
    <location>
        <begin position="40"/>
        <end position="60"/>
    </location>
</feature>
<dbReference type="AlphaFoldDB" id="A0A937W5L5"/>
<dbReference type="NCBIfam" id="TIGR02532">
    <property type="entry name" value="IV_pilin_GFxxxE"/>
    <property type="match status" value="1"/>
</dbReference>
<dbReference type="InterPro" id="IPR045584">
    <property type="entry name" value="Pilin-like"/>
</dbReference>
<accession>A0A937W5L5</accession>
<evidence type="ECO:0000313" key="2">
    <source>
        <dbReference type="EMBL" id="MBM3225577.1"/>
    </source>
</evidence>
<dbReference type="EMBL" id="VGLS01000618">
    <property type="protein sequence ID" value="MBM3225577.1"/>
    <property type="molecule type" value="Genomic_DNA"/>
</dbReference>
<comment type="caution">
    <text evidence="2">The sequence shown here is derived from an EMBL/GenBank/DDBJ whole genome shotgun (WGS) entry which is preliminary data.</text>
</comment>
<keyword evidence="1" id="KW-1133">Transmembrane helix</keyword>
<name>A0A937W5L5_UNCTE</name>
<dbReference type="Proteomes" id="UP000712673">
    <property type="component" value="Unassembled WGS sequence"/>
</dbReference>
<dbReference type="Pfam" id="PF07963">
    <property type="entry name" value="N_methyl"/>
    <property type="match status" value="1"/>
</dbReference>
<evidence type="ECO:0000313" key="3">
    <source>
        <dbReference type="Proteomes" id="UP000712673"/>
    </source>
</evidence>